<dbReference type="EMBL" id="LJCR01000321">
    <property type="protein sequence ID" value="KPV53181.1"/>
    <property type="molecule type" value="Genomic_DNA"/>
</dbReference>
<sequence length="84" mass="9522">MVVQHWALILGCWQYPERSLVKAAQVVREHAADLASARGQCERLSEVLTSIQQVLRRTARMNSRKTHPNTYQRLLALAADPLQA</sequence>
<accession>A0A0N8PSN0</accession>
<name>A0A0N8PSN0_9CHLR</name>
<reference evidence="1 2" key="1">
    <citation type="submission" date="2015-09" db="EMBL/GenBank/DDBJ databases">
        <title>Draft genome sequence of Kouleothrix aurantiaca JCM 19913.</title>
        <authorList>
            <person name="Hemp J."/>
        </authorList>
    </citation>
    <scope>NUCLEOTIDE SEQUENCE [LARGE SCALE GENOMIC DNA]</scope>
    <source>
        <strain evidence="1 2">COM-B</strain>
    </source>
</reference>
<proteinExistence type="predicted"/>
<evidence type="ECO:0000313" key="1">
    <source>
        <dbReference type="EMBL" id="KPV53181.1"/>
    </source>
</evidence>
<comment type="caution">
    <text evidence="1">The sequence shown here is derived from an EMBL/GenBank/DDBJ whole genome shotgun (WGS) entry which is preliminary data.</text>
</comment>
<protein>
    <submittedName>
        <fullName evidence="1">Uncharacterized protein</fullName>
    </submittedName>
</protein>
<organism evidence="1 2">
    <name type="scientific">Kouleothrix aurantiaca</name>
    <dbReference type="NCBI Taxonomy" id="186479"/>
    <lineage>
        <taxon>Bacteria</taxon>
        <taxon>Bacillati</taxon>
        <taxon>Chloroflexota</taxon>
        <taxon>Chloroflexia</taxon>
        <taxon>Chloroflexales</taxon>
        <taxon>Roseiflexineae</taxon>
        <taxon>Roseiflexaceae</taxon>
        <taxon>Kouleothrix</taxon>
    </lineage>
</organism>
<keyword evidence="2" id="KW-1185">Reference proteome</keyword>
<dbReference type="Proteomes" id="UP000050509">
    <property type="component" value="Unassembled WGS sequence"/>
</dbReference>
<dbReference type="AlphaFoldDB" id="A0A0N8PSN0"/>
<evidence type="ECO:0000313" key="2">
    <source>
        <dbReference type="Proteomes" id="UP000050509"/>
    </source>
</evidence>
<gene>
    <name evidence="1" type="ORF">SE17_11135</name>
</gene>